<dbReference type="PROSITE" id="PS51079">
    <property type="entry name" value="MBT"/>
    <property type="match status" value="4"/>
</dbReference>
<dbReference type="EMBL" id="CAJOBC010001113">
    <property type="protein sequence ID" value="CAF3656489.1"/>
    <property type="molecule type" value="Genomic_DNA"/>
</dbReference>
<dbReference type="UniPathway" id="UPA00557">
    <property type="reaction ID" value="UER00614"/>
</dbReference>
<evidence type="ECO:0000256" key="14">
    <source>
        <dbReference type="ARBA" id="ARBA00023209"/>
    </source>
</evidence>
<keyword evidence="7" id="KW-0444">Lipid biosynthesis</keyword>
<gene>
    <name evidence="20" type="ORF">GPM918_LOCUS7000</name>
    <name evidence="21" type="ORF">SRO942_LOCUS7000</name>
</gene>
<feature type="region of interest" description="Disordered" evidence="18">
    <location>
        <begin position="1"/>
        <end position="21"/>
    </location>
</feature>
<evidence type="ECO:0000256" key="12">
    <source>
        <dbReference type="ARBA" id="ARBA00023098"/>
    </source>
</evidence>
<evidence type="ECO:0000313" key="21">
    <source>
        <dbReference type="EMBL" id="CAF3656489.1"/>
    </source>
</evidence>
<dbReference type="CDD" id="cd20100">
    <property type="entry name" value="MBT_dSfmbt-like_rpt4"/>
    <property type="match status" value="1"/>
</dbReference>
<feature type="repeat" description="MBT" evidence="16">
    <location>
        <begin position="103"/>
        <end position="202"/>
    </location>
</feature>
<evidence type="ECO:0000256" key="3">
    <source>
        <dbReference type="ARBA" id="ARBA00005119"/>
    </source>
</evidence>
<comment type="subcellular location">
    <subcellularLocation>
        <location evidence="2">Membrane</location>
        <topology evidence="2">Multi-pass membrane protein</topology>
    </subcellularLocation>
</comment>
<sequence length="891" mass="102054">MISKPPLVSVPSNEPPKKETNGAAMSFTWGEYLKQEGSQAAPKNYFVFTVEGYLALLRYEGYEDDSSHDFWCNLCNKDVHTVGWCGQQGIKLAPPRNIESRQTDWKTFLVNKLTGAKTLPDNFRRKIQDSLRCPFKKNMVLEVIDKYRVSRMRVGKISDVIGGRLRINYENTAGEHFWVHYSSELIHPVGWSIATGHEIEADDAYKNESSKIMQTNVYNHTYASPDLFRKTRAVSNSPDECFKAGMKLEAVDPLEMSRICPATIGKVLKNGYFMLSIDGSSAEDGSDWFCYHSTSALIFPINFCRLNNMPLSPPIGYRGEFDWEKYLKETNSVYAPNDLFRLMKDKTINQFKIGMKIEAVDLMAPHLVCVATIANVFDGLIRVHFDGWDDDYEQWIDCESTNIYPIGWCELVGYRLEPPKQAEQENEKKMSTDAELRQRVGVDYPPSVHKSNTQPISDVPFVLPTQYTSLNNTKLRPDIQTTEDEDIEGLPSHPSGALPSEDDTSTPNPYMKYLDDLLSTLGPRWRNYVIRGVFSAVMIGAFAKVISMGPLVVSLLVLIVQIKCFQEIINIGYIVYKSHNLPWFRTLSWYFLFTSNYYFYGESLIHYFGFMMNKNNFLQPFVSYHRMISFLLYTAGFVGFVLSLKKTYYLKQFTLFGYTHITLLILVTASHLMIQNICEGMIWLLFPVSLIIVNDIMAYMFGFFYGRTPLTKLSPKKTWEGFIGGGFSTIVFGFILAGILCRYQFFVCPLDYDEEKMMLSTECIPLPLFQLSTYSMPKPFSLFKRTLQLYPFQLHSILLSLFASSIGPFGGFFASGFKRAFRIKDFAATIPGHGGFVDRFDCQIIMAVFTNVWISTFARVASPNKLVQQVIALSDENREEFLRLLRHHFKF</sequence>
<dbReference type="SUPFAM" id="SSF63748">
    <property type="entry name" value="Tudor/PWWP/MBT"/>
    <property type="match status" value="4"/>
</dbReference>
<dbReference type="CDD" id="cd20098">
    <property type="entry name" value="MBT_dSfmbt-like_rpt2"/>
    <property type="match status" value="1"/>
</dbReference>
<dbReference type="AlphaFoldDB" id="A0A813XB52"/>
<keyword evidence="11 19" id="KW-1133">Transmembrane helix</keyword>
<dbReference type="InterPro" id="IPR004092">
    <property type="entry name" value="Mbt"/>
</dbReference>
<comment type="pathway">
    <text evidence="3 17">Phospholipid metabolism; CDP-diacylglycerol biosynthesis; CDP-diacylglycerol from sn-glycerol 3-phosphate: step 3/3.</text>
</comment>
<evidence type="ECO:0000313" key="22">
    <source>
        <dbReference type="Proteomes" id="UP000663829"/>
    </source>
</evidence>
<protein>
    <recommendedName>
        <fullName evidence="6 17">Phosphatidate cytidylyltransferase</fullName>
        <ecNumber evidence="6 17">2.7.7.41</ecNumber>
    </recommendedName>
</protein>
<dbReference type="GO" id="GO:0016024">
    <property type="term" value="P:CDP-diacylglycerol biosynthetic process"/>
    <property type="evidence" value="ECO:0007669"/>
    <property type="project" value="UniProtKB-UniPathway"/>
</dbReference>
<comment type="catalytic activity">
    <reaction evidence="1 17">
        <text>a 1,2-diacyl-sn-glycero-3-phosphate + CTP + H(+) = a CDP-1,2-diacyl-sn-glycerol + diphosphate</text>
        <dbReference type="Rhea" id="RHEA:16229"/>
        <dbReference type="ChEBI" id="CHEBI:15378"/>
        <dbReference type="ChEBI" id="CHEBI:33019"/>
        <dbReference type="ChEBI" id="CHEBI:37563"/>
        <dbReference type="ChEBI" id="CHEBI:58332"/>
        <dbReference type="ChEBI" id="CHEBI:58608"/>
        <dbReference type="EC" id="2.7.7.41"/>
    </reaction>
</comment>
<dbReference type="GO" id="GO:0004605">
    <property type="term" value="F:phosphatidate cytidylyltransferase activity"/>
    <property type="evidence" value="ECO:0007669"/>
    <property type="project" value="UniProtKB-EC"/>
</dbReference>
<dbReference type="EC" id="2.7.7.41" evidence="6 17"/>
<evidence type="ECO:0000256" key="17">
    <source>
        <dbReference type="RuleBase" id="RU003938"/>
    </source>
</evidence>
<dbReference type="Pfam" id="PF02820">
    <property type="entry name" value="MBT"/>
    <property type="match status" value="4"/>
</dbReference>
<feature type="region of interest" description="Disordered" evidence="18">
    <location>
        <begin position="473"/>
        <end position="505"/>
    </location>
</feature>
<dbReference type="EMBL" id="CAJNOQ010001113">
    <property type="protein sequence ID" value="CAF0869027.1"/>
    <property type="molecule type" value="Genomic_DNA"/>
</dbReference>
<reference evidence="20" key="1">
    <citation type="submission" date="2021-02" db="EMBL/GenBank/DDBJ databases">
        <authorList>
            <person name="Nowell W R."/>
        </authorList>
    </citation>
    <scope>NUCLEOTIDE SEQUENCE</scope>
</reference>
<dbReference type="GO" id="GO:0006355">
    <property type="term" value="P:regulation of DNA-templated transcription"/>
    <property type="evidence" value="ECO:0007669"/>
    <property type="project" value="InterPro"/>
</dbReference>
<evidence type="ECO:0000256" key="13">
    <source>
        <dbReference type="ARBA" id="ARBA00023136"/>
    </source>
</evidence>
<evidence type="ECO:0000256" key="6">
    <source>
        <dbReference type="ARBA" id="ARBA00012487"/>
    </source>
</evidence>
<organism evidence="20 22">
    <name type="scientific">Didymodactylos carnosus</name>
    <dbReference type="NCBI Taxonomy" id="1234261"/>
    <lineage>
        <taxon>Eukaryota</taxon>
        <taxon>Metazoa</taxon>
        <taxon>Spiralia</taxon>
        <taxon>Gnathifera</taxon>
        <taxon>Rotifera</taxon>
        <taxon>Eurotatoria</taxon>
        <taxon>Bdelloidea</taxon>
        <taxon>Philodinida</taxon>
        <taxon>Philodinidae</taxon>
        <taxon>Didymodactylos</taxon>
    </lineage>
</organism>
<evidence type="ECO:0000256" key="5">
    <source>
        <dbReference type="ARBA" id="ARBA00010185"/>
    </source>
</evidence>
<evidence type="ECO:0000256" key="2">
    <source>
        <dbReference type="ARBA" id="ARBA00004141"/>
    </source>
</evidence>
<dbReference type="InterPro" id="IPR016720">
    <property type="entry name" value="PC_Trfase_euk"/>
</dbReference>
<feature type="repeat" description="MBT" evidence="16">
    <location>
        <begin position="206"/>
        <end position="314"/>
    </location>
</feature>
<evidence type="ECO:0000256" key="15">
    <source>
        <dbReference type="ARBA" id="ARBA00023264"/>
    </source>
</evidence>
<dbReference type="PANTHER" id="PTHR13773:SF8">
    <property type="entry name" value="PHOSPHATIDATE CYTIDYLYLTRANSFERASE, PHOTORECEPTOR-SPECIFIC"/>
    <property type="match status" value="1"/>
</dbReference>
<dbReference type="GO" id="GO:0005789">
    <property type="term" value="C:endoplasmic reticulum membrane"/>
    <property type="evidence" value="ECO:0007669"/>
    <property type="project" value="TreeGrafter"/>
</dbReference>
<evidence type="ECO:0000256" key="16">
    <source>
        <dbReference type="PROSITE-ProRule" id="PRU00459"/>
    </source>
</evidence>
<comment type="pathway">
    <text evidence="4">Lipid metabolism.</text>
</comment>
<keyword evidence="10 17" id="KW-0548">Nucleotidyltransferase</keyword>
<feature type="transmembrane region" description="Helical" evidence="19">
    <location>
        <begin position="722"/>
        <end position="745"/>
    </location>
</feature>
<dbReference type="Proteomes" id="UP000663829">
    <property type="component" value="Unassembled WGS sequence"/>
</dbReference>
<dbReference type="GO" id="GO:0005634">
    <property type="term" value="C:nucleus"/>
    <property type="evidence" value="ECO:0007669"/>
    <property type="project" value="InterPro"/>
</dbReference>
<evidence type="ECO:0000256" key="19">
    <source>
        <dbReference type="SAM" id="Phobius"/>
    </source>
</evidence>
<evidence type="ECO:0000256" key="11">
    <source>
        <dbReference type="ARBA" id="ARBA00022989"/>
    </source>
</evidence>
<keyword evidence="22" id="KW-1185">Reference proteome</keyword>
<evidence type="ECO:0000256" key="10">
    <source>
        <dbReference type="ARBA" id="ARBA00022695"/>
    </source>
</evidence>
<dbReference type="InterPro" id="IPR000374">
    <property type="entry name" value="PC_trans"/>
</dbReference>
<accession>A0A813XB52</accession>
<keyword evidence="14" id="KW-0594">Phospholipid biosynthesis</keyword>
<feature type="transmembrane region" description="Helical" evidence="19">
    <location>
        <begin position="655"/>
        <end position="674"/>
    </location>
</feature>
<evidence type="ECO:0000256" key="9">
    <source>
        <dbReference type="ARBA" id="ARBA00022692"/>
    </source>
</evidence>
<keyword evidence="8 17" id="KW-0808">Transferase</keyword>
<comment type="similarity">
    <text evidence="5 17">Belongs to the CDS family.</text>
</comment>
<evidence type="ECO:0000313" key="20">
    <source>
        <dbReference type="EMBL" id="CAF0869027.1"/>
    </source>
</evidence>
<keyword evidence="15" id="KW-1208">Phospholipid metabolism</keyword>
<dbReference type="Proteomes" id="UP000681722">
    <property type="component" value="Unassembled WGS sequence"/>
</dbReference>
<feature type="repeat" description="MBT" evidence="16">
    <location>
        <begin position="1"/>
        <end position="95"/>
    </location>
</feature>
<feature type="transmembrane region" description="Helical" evidence="19">
    <location>
        <begin position="792"/>
        <end position="814"/>
    </location>
</feature>
<feature type="transmembrane region" description="Helical" evidence="19">
    <location>
        <begin position="680"/>
        <end position="701"/>
    </location>
</feature>
<keyword evidence="9 17" id="KW-0812">Transmembrane</keyword>
<name>A0A813XB52_9BILA</name>
<dbReference type="Gene3D" id="2.30.30.140">
    <property type="match status" value="4"/>
</dbReference>
<proteinExistence type="inferred from homology"/>
<keyword evidence="13 19" id="KW-0472">Membrane</keyword>
<evidence type="ECO:0000256" key="4">
    <source>
        <dbReference type="ARBA" id="ARBA00005189"/>
    </source>
</evidence>
<dbReference type="PANTHER" id="PTHR13773">
    <property type="entry name" value="PHOSPHATIDATE CYTIDYLYLTRANSFERASE"/>
    <property type="match status" value="1"/>
</dbReference>
<feature type="transmembrane region" description="Helical" evidence="19">
    <location>
        <begin position="621"/>
        <end position="643"/>
    </location>
</feature>
<feature type="repeat" description="MBT" evidence="16">
    <location>
        <begin position="321"/>
        <end position="419"/>
    </location>
</feature>
<dbReference type="PROSITE" id="PS01315">
    <property type="entry name" value="CDS"/>
    <property type="match status" value="1"/>
</dbReference>
<dbReference type="SMART" id="SM00561">
    <property type="entry name" value="MBT"/>
    <property type="match status" value="4"/>
</dbReference>
<feature type="transmembrane region" description="Helical" evidence="19">
    <location>
        <begin position="587"/>
        <end position="609"/>
    </location>
</feature>
<dbReference type="OrthoDB" id="10260889at2759"/>
<evidence type="ECO:0000256" key="7">
    <source>
        <dbReference type="ARBA" id="ARBA00022516"/>
    </source>
</evidence>
<dbReference type="Pfam" id="PF01148">
    <property type="entry name" value="CTP_transf_1"/>
    <property type="match status" value="1"/>
</dbReference>
<evidence type="ECO:0000256" key="1">
    <source>
        <dbReference type="ARBA" id="ARBA00001698"/>
    </source>
</evidence>
<evidence type="ECO:0000256" key="8">
    <source>
        <dbReference type="ARBA" id="ARBA00022679"/>
    </source>
</evidence>
<keyword evidence="12" id="KW-0443">Lipid metabolism</keyword>
<evidence type="ECO:0000256" key="18">
    <source>
        <dbReference type="SAM" id="MobiDB-lite"/>
    </source>
</evidence>
<comment type="caution">
    <text evidence="20">The sequence shown here is derived from an EMBL/GenBank/DDBJ whole genome shotgun (WGS) entry which is preliminary data.</text>
</comment>